<dbReference type="Gene3D" id="2.60.40.1180">
    <property type="entry name" value="Golgi alpha-mannosidase II"/>
    <property type="match status" value="1"/>
</dbReference>
<comment type="similarity">
    <text evidence="1">Belongs to the glycosyl hydrolase 13 family.</text>
</comment>
<name>A0ABY2AAL8_9ACTN</name>
<evidence type="ECO:0000313" key="3">
    <source>
        <dbReference type="EMBL" id="TCC26752.1"/>
    </source>
</evidence>
<feature type="domain" description="Glycosyl hydrolase family 13 catalytic" evidence="2">
    <location>
        <begin position="14"/>
        <end position="377"/>
    </location>
</feature>
<evidence type="ECO:0000259" key="2">
    <source>
        <dbReference type="SMART" id="SM00642"/>
    </source>
</evidence>
<sequence length="505" mass="56578">MTDQPWWQTGAIYQIYPRSFADSNDDGVGDLAGITARLGYLADLGVAAIWLSPFYPSPMDDFGYDVTDHTSVDPLFGSVADAEALIEAAHRHGLRVLIDFIPNHTSHRHPWFEASRSGRDHTDWYYWRSPAPDGGPPNNWLSLFGGSAWTFDADRGEYYYHAYLPEQPDLNWRNPAVRRAQYDVLRTWLRRGVDGFRIDAFRQLLMDPAWRDNPVNPDWHPGEDPYLSLLPIHSTDQPDIVDVITELRAVLAEHVLTAELYLPFDKLARYHRAGIQLPSNTHLLAAPWTPSAIAGLVEEYERCLPPDAWPNWTTGNHDRSRIATRLGPAQARIAAVLLLTLRGTPILYYGEELGMCDIPIPEPQDPMGRDPQRTPMRWAPTPNNVTPWLPTEPHPPGIDVATQHTSPDSMLTLYRSLLQLRQQTPALRSGSYRTISVSDDVLVFERRAADSVVLVALNFSGTSQPITLPSTARVLLSTHPTAGASVSSLRPNEGLVVTDVRPRTS</sequence>
<dbReference type="Pfam" id="PF00128">
    <property type="entry name" value="Alpha-amylase"/>
    <property type="match status" value="1"/>
</dbReference>
<comment type="caution">
    <text evidence="3">The sequence shown here is derived from an EMBL/GenBank/DDBJ whole genome shotgun (WGS) entry which is preliminary data.</text>
</comment>
<dbReference type="SMART" id="SM00642">
    <property type="entry name" value="Aamy"/>
    <property type="match status" value="1"/>
</dbReference>
<dbReference type="InterPro" id="IPR006047">
    <property type="entry name" value="GH13_cat_dom"/>
</dbReference>
<dbReference type="Gene3D" id="3.20.20.80">
    <property type="entry name" value="Glycosidases"/>
    <property type="match status" value="2"/>
</dbReference>
<dbReference type="RefSeq" id="WP_131459408.1">
    <property type="nucleotide sequence ID" value="NZ_SJJY01000001.1"/>
</dbReference>
<dbReference type="Gene3D" id="3.90.400.10">
    <property type="entry name" value="Oligo-1,6-glucosidase, Domain 2"/>
    <property type="match status" value="1"/>
</dbReference>
<dbReference type="InterPro" id="IPR045857">
    <property type="entry name" value="O16G_dom_2"/>
</dbReference>
<dbReference type="PANTHER" id="PTHR10357:SF179">
    <property type="entry name" value="NEUTRAL AND BASIC AMINO ACID TRANSPORT PROTEIN RBAT"/>
    <property type="match status" value="1"/>
</dbReference>
<reference evidence="3 4" key="1">
    <citation type="submission" date="2019-02" db="EMBL/GenBank/DDBJ databases">
        <title>Kribbella capetownensis sp. nov. and Kribbella speibonae sp. nov., isolated from soil.</title>
        <authorList>
            <person name="Curtis S.M."/>
            <person name="Norton I."/>
            <person name="Everest G.J."/>
            <person name="Meyers P.R."/>
        </authorList>
    </citation>
    <scope>NUCLEOTIDE SEQUENCE [LARGE SCALE GENOMIC DNA]</scope>
    <source>
        <strain evidence="3 4">SK5</strain>
    </source>
</reference>
<dbReference type="SUPFAM" id="SSF51011">
    <property type="entry name" value="Glycosyl hydrolase domain"/>
    <property type="match status" value="1"/>
</dbReference>
<gene>
    <name evidence="3" type="ORF">E0H58_01630</name>
</gene>
<dbReference type="PANTHER" id="PTHR10357">
    <property type="entry name" value="ALPHA-AMYLASE FAMILY MEMBER"/>
    <property type="match status" value="1"/>
</dbReference>
<evidence type="ECO:0000313" key="4">
    <source>
        <dbReference type="Proteomes" id="UP000292385"/>
    </source>
</evidence>
<protein>
    <submittedName>
        <fullName evidence="3">DUF3459 domain-containing protein</fullName>
    </submittedName>
</protein>
<organism evidence="3 4">
    <name type="scientific">Kribbella speibonae</name>
    <dbReference type="NCBI Taxonomy" id="1572660"/>
    <lineage>
        <taxon>Bacteria</taxon>
        <taxon>Bacillati</taxon>
        <taxon>Actinomycetota</taxon>
        <taxon>Actinomycetes</taxon>
        <taxon>Propionibacteriales</taxon>
        <taxon>Kribbellaceae</taxon>
        <taxon>Kribbella</taxon>
    </lineage>
</organism>
<evidence type="ECO:0000256" key="1">
    <source>
        <dbReference type="ARBA" id="ARBA00008061"/>
    </source>
</evidence>
<dbReference type="SUPFAM" id="SSF51445">
    <property type="entry name" value="(Trans)glycosidases"/>
    <property type="match status" value="1"/>
</dbReference>
<dbReference type="InterPro" id="IPR017853">
    <property type="entry name" value="GH"/>
</dbReference>
<dbReference type="EMBL" id="SJJY01000001">
    <property type="protein sequence ID" value="TCC26752.1"/>
    <property type="molecule type" value="Genomic_DNA"/>
</dbReference>
<accession>A0ABY2AAL8</accession>
<proteinExistence type="inferred from homology"/>
<dbReference type="InterPro" id="IPR013780">
    <property type="entry name" value="Glyco_hydro_b"/>
</dbReference>
<dbReference type="Proteomes" id="UP000292385">
    <property type="component" value="Unassembled WGS sequence"/>
</dbReference>
<keyword evidence="4" id="KW-1185">Reference proteome</keyword>